<keyword evidence="2" id="KW-1185">Reference proteome</keyword>
<sequence length="89" mass="10092">MLYKKQRFYWLNVVTCYDHVIKKKRRGNQSFIWTYGSNVSVREGVKTRKIPLVSITGEGSNTRTARVNKGHLDILVGSSYGSLITAIGK</sequence>
<dbReference type="EMBL" id="JASAOG010000051">
    <property type="protein sequence ID" value="KAK0057941.1"/>
    <property type="molecule type" value="Genomic_DNA"/>
</dbReference>
<reference evidence="1" key="2">
    <citation type="submission" date="2023-04" db="EMBL/GenBank/DDBJ databases">
        <authorList>
            <person name="Bu L."/>
            <person name="Lu L."/>
            <person name="Laidemitt M.R."/>
            <person name="Zhang S.M."/>
            <person name="Mutuku M."/>
            <person name="Mkoji G."/>
            <person name="Steinauer M."/>
            <person name="Loker E.S."/>
        </authorList>
    </citation>
    <scope>NUCLEOTIDE SEQUENCE</scope>
    <source>
        <strain evidence="1">KasaAsao</strain>
        <tissue evidence="1">Whole Snail</tissue>
    </source>
</reference>
<proteinExistence type="predicted"/>
<dbReference type="AlphaFoldDB" id="A0AAD8BNL5"/>
<evidence type="ECO:0000313" key="1">
    <source>
        <dbReference type="EMBL" id="KAK0057941.1"/>
    </source>
</evidence>
<reference evidence="1" key="1">
    <citation type="journal article" date="2023" name="PLoS Negl. Trop. Dis.">
        <title>A genome sequence for Biomphalaria pfeifferi, the major vector snail for the human-infecting parasite Schistosoma mansoni.</title>
        <authorList>
            <person name="Bu L."/>
            <person name="Lu L."/>
            <person name="Laidemitt M.R."/>
            <person name="Zhang S.M."/>
            <person name="Mutuku M."/>
            <person name="Mkoji G."/>
            <person name="Steinauer M."/>
            <person name="Loker E.S."/>
        </authorList>
    </citation>
    <scope>NUCLEOTIDE SEQUENCE</scope>
    <source>
        <strain evidence="1">KasaAsao</strain>
    </source>
</reference>
<accession>A0AAD8BNL5</accession>
<gene>
    <name evidence="1" type="ORF">Bpfe_012594</name>
</gene>
<evidence type="ECO:0000313" key="2">
    <source>
        <dbReference type="Proteomes" id="UP001233172"/>
    </source>
</evidence>
<organism evidence="1 2">
    <name type="scientific">Biomphalaria pfeifferi</name>
    <name type="common">Bloodfluke planorb</name>
    <name type="synonym">Freshwater snail</name>
    <dbReference type="NCBI Taxonomy" id="112525"/>
    <lineage>
        <taxon>Eukaryota</taxon>
        <taxon>Metazoa</taxon>
        <taxon>Spiralia</taxon>
        <taxon>Lophotrochozoa</taxon>
        <taxon>Mollusca</taxon>
        <taxon>Gastropoda</taxon>
        <taxon>Heterobranchia</taxon>
        <taxon>Euthyneura</taxon>
        <taxon>Panpulmonata</taxon>
        <taxon>Hygrophila</taxon>
        <taxon>Lymnaeoidea</taxon>
        <taxon>Planorbidae</taxon>
        <taxon>Biomphalaria</taxon>
    </lineage>
</organism>
<name>A0AAD8BNL5_BIOPF</name>
<feature type="non-terminal residue" evidence="1">
    <location>
        <position position="89"/>
    </location>
</feature>
<protein>
    <submittedName>
        <fullName evidence="1">Uncharacterized protein</fullName>
    </submittedName>
</protein>
<comment type="caution">
    <text evidence="1">The sequence shown here is derived from an EMBL/GenBank/DDBJ whole genome shotgun (WGS) entry which is preliminary data.</text>
</comment>
<dbReference type="Proteomes" id="UP001233172">
    <property type="component" value="Unassembled WGS sequence"/>
</dbReference>